<dbReference type="InterPro" id="IPR019587">
    <property type="entry name" value="Polyketide_cyclase/dehydratase"/>
</dbReference>
<proteinExistence type="predicted"/>
<dbReference type="Proteomes" id="UP000178379">
    <property type="component" value="Unassembled WGS sequence"/>
</dbReference>
<gene>
    <name evidence="1" type="ORF">A2140_01170</name>
</gene>
<dbReference type="Gene3D" id="3.30.530.20">
    <property type="match status" value="1"/>
</dbReference>
<sequence length="190" mass="20710">MLHLQSQIEIDVPAADTFRLLCDPARKTALNPAIELLSAALVSAGPVGQGSRIHYHLRTGAGVRSFHCTVTAFAPDRLIEMESDTSPPFRVRQTLEATLYGCSLLHEEWLDDGAVALPAQTHEQPLPILKRLLQEAIGHGLPSTTLLRERQREALRDQLLQSLALWLGNIKDALEIASQAAPAENSALAT</sequence>
<evidence type="ECO:0000313" key="1">
    <source>
        <dbReference type="EMBL" id="OGI39751.1"/>
    </source>
</evidence>
<dbReference type="InterPro" id="IPR023393">
    <property type="entry name" value="START-like_dom_sf"/>
</dbReference>
<accession>A0A1F6T3K8</accession>
<dbReference type="AlphaFoldDB" id="A0A1F6T3K8"/>
<name>A0A1F6T3K8_9PROT</name>
<dbReference type="SUPFAM" id="SSF55961">
    <property type="entry name" value="Bet v1-like"/>
    <property type="match status" value="1"/>
</dbReference>
<protein>
    <submittedName>
        <fullName evidence="1">Uncharacterized protein</fullName>
    </submittedName>
</protein>
<comment type="caution">
    <text evidence="1">The sequence shown here is derived from an EMBL/GenBank/DDBJ whole genome shotgun (WGS) entry which is preliminary data.</text>
</comment>
<dbReference type="EMBL" id="MFSQ01000086">
    <property type="protein sequence ID" value="OGI39751.1"/>
    <property type="molecule type" value="Genomic_DNA"/>
</dbReference>
<reference evidence="1 2" key="1">
    <citation type="journal article" date="2016" name="Nat. Commun.">
        <title>Thousands of microbial genomes shed light on interconnected biogeochemical processes in an aquifer system.</title>
        <authorList>
            <person name="Anantharaman K."/>
            <person name="Brown C.T."/>
            <person name="Hug L.A."/>
            <person name="Sharon I."/>
            <person name="Castelle C.J."/>
            <person name="Probst A.J."/>
            <person name="Thomas B.C."/>
            <person name="Singh A."/>
            <person name="Wilkins M.J."/>
            <person name="Karaoz U."/>
            <person name="Brodie E.L."/>
            <person name="Williams K.H."/>
            <person name="Hubbard S.S."/>
            <person name="Banfield J.F."/>
        </authorList>
    </citation>
    <scope>NUCLEOTIDE SEQUENCE [LARGE SCALE GENOMIC DNA]</scope>
</reference>
<dbReference type="Pfam" id="PF10604">
    <property type="entry name" value="Polyketide_cyc2"/>
    <property type="match status" value="1"/>
</dbReference>
<evidence type="ECO:0000313" key="2">
    <source>
        <dbReference type="Proteomes" id="UP000178379"/>
    </source>
</evidence>
<organism evidence="1 2">
    <name type="scientific">Candidatus Muproteobacteria bacterium RBG_16_62_13</name>
    <dbReference type="NCBI Taxonomy" id="1817756"/>
    <lineage>
        <taxon>Bacteria</taxon>
        <taxon>Pseudomonadati</taxon>
        <taxon>Pseudomonadota</taxon>
        <taxon>Candidatus Muproteobacteria</taxon>
    </lineage>
</organism>